<dbReference type="InterPro" id="IPR002782">
    <property type="entry name" value="Mut7-C_RNAse_dom"/>
</dbReference>
<evidence type="ECO:0000259" key="1">
    <source>
        <dbReference type="Pfam" id="PF01927"/>
    </source>
</evidence>
<dbReference type="OrthoDB" id="9797655at2"/>
<gene>
    <name evidence="2" type="ORF">FDQ92_00875</name>
</gene>
<dbReference type="Pfam" id="PF01927">
    <property type="entry name" value="Mut7-C"/>
    <property type="match status" value="1"/>
</dbReference>
<sequence>MNASRNSRRFVVDSMLGNVAKWLRVLGFDTASASIRTLDQLERFRKEGRTAITRATRWRSRAGVVFLEADEPDAQLREVVSRLAIRLDEVDLLSRCLECNEPLEPVEQAEVLGRVPEFVARTETSFSRCPKCGRILWPGSHVVRMQARLRDMLGWSL</sequence>
<dbReference type="SUPFAM" id="SSF161229">
    <property type="entry name" value="E6 C-terminal domain-like"/>
    <property type="match status" value="1"/>
</dbReference>
<reference evidence="2 3" key="1">
    <citation type="submission" date="2019-05" db="EMBL/GenBank/DDBJ databases">
        <title>The Complete Genome Sequence of the n-alkane-degrading Desulfoglaeba alkanexedens ALDC reveals multiple alkylsuccinate synthase gene clusters.</title>
        <authorList>
            <person name="Callaghan A.V."/>
            <person name="Davidova I.A."/>
            <person name="Duncan K.E."/>
            <person name="Morris B."/>
            <person name="McInerney M.J."/>
        </authorList>
    </citation>
    <scope>NUCLEOTIDE SEQUENCE [LARGE SCALE GENOMIC DNA]</scope>
    <source>
        <strain evidence="2 3">ALDC</strain>
    </source>
</reference>
<proteinExistence type="predicted"/>
<dbReference type="EMBL" id="CP040098">
    <property type="protein sequence ID" value="QCQ20876.1"/>
    <property type="molecule type" value="Genomic_DNA"/>
</dbReference>
<evidence type="ECO:0000313" key="3">
    <source>
        <dbReference type="Proteomes" id="UP000298602"/>
    </source>
</evidence>
<name>A0A4P8KZB0_9BACT</name>
<dbReference type="InterPro" id="IPR038575">
    <property type="entry name" value="E6_sf"/>
</dbReference>
<protein>
    <recommendedName>
        <fullName evidence="1">Mut7-C RNAse domain-containing protein</fullName>
    </recommendedName>
</protein>
<dbReference type="PANTHER" id="PTHR39081">
    <property type="entry name" value="MUT7-C DOMAIN-CONTAINING PROTEIN"/>
    <property type="match status" value="1"/>
</dbReference>
<reference evidence="2 3" key="2">
    <citation type="submission" date="2019-05" db="EMBL/GenBank/DDBJ databases">
        <authorList>
            <person name="Suflita J.M."/>
            <person name="Marks C.R."/>
        </authorList>
    </citation>
    <scope>NUCLEOTIDE SEQUENCE [LARGE SCALE GENOMIC DNA]</scope>
    <source>
        <strain evidence="2 3">ALDC</strain>
    </source>
</reference>
<accession>A0A4P8KZB0</accession>
<dbReference type="RefSeq" id="WP_137422846.1">
    <property type="nucleotide sequence ID" value="NZ_CP040098.1"/>
</dbReference>
<evidence type="ECO:0000313" key="2">
    <source>
        <dbReference type="EMBL" id="QCQ20876.1"/>
    </source>
</evidence>
<dbReference type="PANTHER" id="PTHR39081:SF1">
    <property type="entry name" value="MUT7-C RNASE DOMAIN-CONTAINING PROTEIN"/>
    <property type="match status" value="1"/>
</dbReference>
<organism evidence="2 3">
    <name type="scientific">Desulfoglaeba alkanexedens ALDC</name>
    <dbReference type="NCBI Taxonomy" id="980445"/>
    <lineage>
        <taxon>Bacteria</taxon>
        <taxon>Pseudomonadati</taxon>
        <taxon>Thermodesulfobacteriota</taxon>
        <taxon>Syntrophobacteria</taxon>
        <taxon>Syntrophobacterales</taxon>
        <taxon>Syntrophobacteraceae</taxon>
        <taxon>Desulfoglaeba</taxon>
    </lineage>
</organism>
<feature type="domain" description="Mut7-C RNAse" evidence="1">
    <location>
        <begin position="9"/>
        <end position="148"/>
    </location>
</feature>
<dbReference type="KEGG" id="dax:FDQ92_00875"/>
<dbReference type="Proteomes" id="UP000298602">
    <property type="component" value="Chromosome"/>
</dbReference>
<dbReference type="AlphaFoldDB" id="A0A4P8KZB0"/>
<keyword evidence="3" id="KW-1185">Reference proteome</keyword>